<reference evidence="2" key="2">
    <citation type="journal article" date="2020" name="Int. Dairy J.">
        <title>Lactic acid bacterial diversity in Brie cheese focusing on salt concentration and pH of isolation medium and characterisation of halophilic and alkaliphilic lactic acid bacterial isolates.</title>
        <authorList>
            <person name="Unno R."/>
            <person name="Matsutani M."/>
            <person name="Suzuki T."/>
            <person name="Kodama K."/>
            <person name="Matsushita H."/>
            <person name="Yamasato K."/>
            <person name="Koizumi Y."/>
            <person name="Ishikawa M."/>
        </authorList>
    </citation>
    <scope>NUCLEOTIDE SEQUENCE</scope>
    <source>
        <strain evidence="2">7C1</strain>
        <strain evidence="1">8C4</strain>
    </source>
</reference>
<name>A0AAN4UC07_9ENTE</name>
<dbReference type="PANTHER" id="PTHR37943">
    <property type="entry name" value="PROTEIN VES"/>
    <property type="match status" value="1"/>
</dbReference>
<organism evidence="2 3">
    <name type="scientific">Tetragenococcus koreensis</name>
    <dbReference type="NCBI Taxonomy" id="290335"/>
    <lineage>
        <taxon>Bacteria</taxon>
        <taxon>Bacillati</taxon>
        <taxon>Bacillota</taxon>
        <taxon>Bacilli</taxon>
        <taxon>Lactobacillales</taxon>
        <taxon>Enterococcaceae</taxon>
        <taxon>Tetragenococcus</taxon>
    </lineage>
</organism>
<proteinExistence type="predicted"/>
<evidence type="ECO:0000313" key="3">
    <source>
        <dbReference type="Proteomes" id="UP000886597"/>
    </source>
</evidence>
<dbReference type="Gene3D" id="2.60.120.10">
    <property type="entry name" value="Jelly Rolls"/>
    <property type="match status" value="1"/>
</dbReference>
<dbReference type="SUPFAM" id="SSF51182">
    <property type="entry name" value="RmlC-like cupins"/>
    <property type="match status" value="1"/>
</dbReference>
<accession>A0AAN4UC07</accession>
<evidence type="ECO:0000313" key="2">
    <source>
        <dbReference type="EMBL" id="GEQ54625.1"/>
    </source>
</evidence>
<dbReference type="Proteomes" id="UP000886597">
    <property type="component" value="Unassembled WGS sequence"/>
</dbReference>
<dbReference type="InterPro" id="IPR014710">
    <property type="entry name" value="RmlC-like_jellyroll"/>
</dbReference>
<dbReference type="PANTHER" id="PTHR37943:SF1">
    <property type="entry name" value="PROTEIN VES"/>
    <property type="match status" value="1"/>
</dbReference>
<dbReference type="InterPro" id="IPR011051">
    <property type="entry name" value="RmlC_Cupin_sf"/>
</dbReference>
<dbReference type="EMBL" id="BKBO01000022">
    <property type="protein sequence ID" value="GEQ49644.1"/>
    <property type="molecule type" value="Genomic_DNA"/>
</dbReference>
<comment type="caution">
    <text evidence="2">The sequence shown here is derived from an EMBL/GenBank/DDBJ whole genome shotgun (WGS) entry which is preliminary data.</text>
</comment>
<reference evidence="2" key="1">
    <citation type="submission" date="2019-08" db="EMBL/GenBank/DDBJ databases">
        <authorList>
            <person name="Ishikawa M."/>
            <person name="Suzuki T."/>
            <person name="Matsutani M."/>
        </authorList>
    </citation>
    <scope>NUCLEOTIDE SEQUENCE</scope>
    <source>
        <strain evidence="2">7C1</strain>
        <strain evidence="1">8C4</strain>
    </source>
</reference>
<dbReference type="InterPro" id="IPR010282">
    <property type="entry name" value="Uncharacterised_HutD/Ves"/>
</dbReference>
<gene>
    <name evidence="1" type="ORF">TK11N_14960</name>
    <name evidence="2" type="ORF">TK2N_14690</name>
</gene>
<dbReference type="Pfam" id="PF05962">
    <property type="entry name" value="HutD"/>
    <property type="match status" value="1"/>
</dbReference>
<dbReference type="EMBL" id="BKBQ01000021">
    <property type="protein sequence ID" value="GEQ54625.1"/>
    <property type="molecule type" value="Genomic_DNA"/>
</dbReference>
<dbReference type="Proteomes" id="UP000886607">
    <property type="component" value="Unassembled WGS sequence"/>
</dbReference>
<keyword evidence="4" id="KW-1185">Reference proteome</keyword>
<protein>
    <submittedName>
        <fullName evidence="2">Uncharacterized protein</fullName>
    </submittedName>
</protein>
<dbReference type="AlphaFoldDB" id="A0AAN4UC07"/>
<evidence type="ECO:0000313" key="1">
    <source>
        <dbReference type="EMBL" id="GEQ49644.1"/>
    </source>
</evidence>
<evidence type="ECO:0000313" key="4">
    <source>
        <dbReference type="Proteomes" id="UP000886607"/>
    </source>
</evidence>
<sequence length="79" mass="9436">MEIFLSPTKSSYQDRTFNYRISSATVEKEHSVFSFLPGYKRIILPLRGPISLVHKFSKVKLHPFQTYYFKGSEKDRKFW</sequence>